<evidence type="ECO:0000313" key="1">
    <source>
        <dbReference type="EMBL" id="QNG54972.1"/>
    </source>
</evidence>
<dbReference type="KEGG" id="ppel:H6H00_14495"/>
<evidence type="ECO:0000313" key="2">
    <source>
        <dbReference type="Proteomes" id="UP000515728"/>
    </source>
</evidence>
<reference evidence="1 2" key="1">
    <citation type="submission" date="2020-08" db="EMBL/GenBank/DDBJ databases">
        <authorList>
            <person name="Mo P."/>
        </authorList>
    </citation>
    <scope>NUCLEOTIDE SEQUENCE [LARGE SCALE GENOMIC DNA]</scope>
    <source>
        <strain evidence="1 2">CGMCC 4.1532</strain>
    </source>
</reference>
<dbReference type="AlphaFoldDB" id="A0A7G7MQB1"/>
<organism evidence="1 2">
    <name type="scientific">Pseudonocardia petroleophila</name>
    <dbReference type="NCBI Taxonomy" id="37331"/>
    <lineage>
        <taxon>Bacteria</taxon>
        <taxon>Bacillati</taxon>
        <taxon>Actinomycetota</taxon>
        <taxon>Actinomycetes</taxon>
        <taxon>Pseudonocardiales</taxon>
        <taxon>Pseudonocardiaceae</taxon>
        <taxon>Pseudonocardia</taxon>
    </lineage>
</organism>
<keyword evidence="2" id="KW-1185">Reference proteome</keyword>
<sequence>MIITADRLRELFDSDLPDPQLAVVEGQARVVPGTADEDQGLVVASRSELLERHGGSAPSGQALEELAVALETTVDTLGA</sequence>
<accession>A0A7G7MQB1</accession>
<protein>
    <submittedName>
        <fullName evidence="1">Uncharacterized protein</fullName>
    </submittedName>
</protein>
<dbReference type="Proteomes" id="UP000515728">
    <property type="component" value="Chromosome"/>
</dbReference>
<proteinExistence type="predicted"/>
<gene>
    <name evidence="1" type="ORF">H6H00_14495</name>
</gene>
<dbReference type="RefSeq" id="WP_185721770.1">
    <property type="nucleotide sequence ID" value="NZ_BAAAWI010000001.1"/>
</dbReference>
<dbReference type="EMBL" id="CP060131">
    <property type="protein sequence ID" value="QNG54972.1"/>
    <property type="molecule type" value="Genomic_DNA"/>
</dbReference>
<name>A0A7G7MQB1_9PSEU</name>